<dbReference type="EMBL" id="JAKMXF010000329">
    <property type="protein sequence ID" value="KAI6648585.1"/>
    <property type="molecule type" value="Genomic_DNA"/>
</dbReference>
<dbReference type="Proteomes" id="UP001165289">
    <property type="component" value="Unassembled WGS sequence"/>
</dbReference>
<evidence type="ECO:0000313" key="2">
    <source>
        <dbReference type="Proteomes" id="UP001165289"/>
    </source>
</evidence>
<gene>
    <name evidence="1" type="ORF">LOD99_8065</name>
</gene>
<keyword evidence="2" id="KW-1185">Reference proteome</keyword>
<dbReference type="SUPFAM" id="SSF53098">
    <property type="entry name" value="Ribonuclease H-like"/>
    <property type="match status" value="1"/>
</dbReference>
<protein>
    <recommendedName>
        <fullName evidence="3">DUF659 domain-containing protein</fullName>
    </recommendedName>
</protein>
<dbReference type="InterPro" id="IPR012337">
    <property type="entry name" value="RNaseH-like_sf"/>
</dbReference>
<evidence type="ECO:0000313" key="1">
    <source>
        <dbReference type="EMBL" id="KAI6648585.1"/>
    </source>
</evidence>
<organism evidence="1 2">
    <name type="scientific">Oopsacas minuta</name>
    <dbReference type="NCBI Taxonomy" id="111878"/>
    <lineage>
        <taxon>Eukaryota</taxon>
        <taxon>Metazoa</taxon>
        <taxon>Porifera</taxon>
        <taxon>Hexactinellida</taxon>
        <taxon>Hexasterophora</taxon>
        <taxon>Lyssacinosida</taxon>
        <taxon>Leucopsacidae</taxon>
        <taxon>Oopsacas</taxon>
    </lineage>
</organism>
<proteinExistence type="predicted"/>
<comment type="caution">
    <text evidence="1">The sequence shown here is derived from an EMBL/GenBank/DDBJ whole genome shotgun (WGS) entry which is preliminary data.</text>
</comment>
<accession>A0AAV7JI79</accession>
<reference evidence="1 2" key="1">
    <citation type="journal article" date="2023" name="BMC Biol.">
        <title>The compact genome of the sponge Oopsacas minuta (Hexactinellida) is lacking key metazoan core genes.</title>
        <authorList>
            <person name="Santini S."/>
            <person name="Schenkelaars Q."/>
            <person name="Jourda C."/>
            <person name="Duchesne M."/>
            <person name="Belahbib H."/>
            <person name="Rocher C."/>
            <person name="Selva M."/>
            <person name="Riesgo A."/>
            <person name="Vervoort M."/>
            <person name="Leys S.P."/>
            <person name="Kodjabachian L."/>
            <person name="Le Bivic A."/>
            <person name="Borchiellini C."/>
            <person name="Claverie J.M."/>
            <person name="Renard E."/>
        </authorList>
    </citation>
    <scope>NUCLEOTIDE SEQUENCE [LARGE SCALE GENOMIC DNA]</scope>
    <source>
        <strain evidence="1">SPO-2</strain>
    </source>
</reference>
<dbReference type="AlphaFoldDB" id="A0AAV7JI79"/>
<evidence type="ECO:0008006" key="3">
    <source>
        <dbReference type="Google" id="ProtNLM"/>
    </source>
</evidence>
<sequence>MRQQLASDGVTTDTNIISYGCSAHYLNLLAKDIEIPGVKEHIVQIVKHFRNSHLPAAWYKFAGGKKLVLPQEVRWNTITDSLQCYLENWTMILKVCEEHRDTINGTIAMKVRKY</sequence>
<name>A0AAV7JI79_9METZ</name>